<keyword evidence="3" id="KW-1185">Reference proteome</keyword>
<evidence type="ECO:0000313" key="2">
    <source>
        <dbReference type="EMBL" id="MBK1631117.1"/>
    </source>
</evidence>
<dbReference type="InterPro" id="IPR039422">
    <property type="entry name" value="MarR/SlyA-like"/>
</dbReference>
<dbReference type="Proteomes" id="UP000748752">
    <property type="component" value="Unassembled WGS sequence"/>
</dbReference>
<dbReference type="InterPro" id="IPR036388">
    <property type="entry name" value="WH-like_DNA-bd_sf"/>
</dbReference>
<dbReference type="PROSITE" id="PS50995">
    <property type="entry name" value="HTH_MARR_2"/>
    <property type="match status" value="1"/>
</dbReference>
<name>A0ABS1CGS8_9GAMM</name>
<accession>A0ABS1CGS8</accession>
<dbReference type="SMART" id="SM00347">
    <property type="entry name" value="HTH_MARR"/>
    <property type="match status" value="1"/>
</dbReference>
<reference evidence="2 3" key="1">
    <citation type="journal article" date="2020" name="Microorganisms">
        <title>Osmotic Adaptation and Compatible Solute Biosynthesis of Phototrophic Bacteria as Revealed from Genome Analyses.</title>
        <authorList>
            <person name="Imhoff J.F."/>
            <person name="Rahn T."/>
            <person name="Kunzel S."/>
            <person name="Keller A."/>
            <person name="Neulinger S.C."/>
        </authorList>
    </citation>
    <scope>NUCLEOTIDE SEQUENCE [LARGE SCALE GENOMIC DNA]</scope>
    <source>
        <strain evidence="2 3">DSM 6210</strain>
    </source>
</reference>
<dbReference type="SUPFAM" id="SSF46785">
    <property type="entry name" value="Winged helix' DNA-binding domain"/>
    <property type="match status" value="1"/>
</dbReference>
<sequence length="145" mass="15703">MQTALAAAQGCLGFAVRRSARAMAQYYDAALAPAGIKGTQFALLNAVFLLERPGMQSLAEALGMDRTTLTRNLRPLETQALLVLQAGADRRERHVVLTEAGLATLTAAQRLWEQAHGRLVHGLGADRSRRLLDDLRDLTALAKDV</sequence>
<dbReference type="PANTHER" id="PTHR33164">
    <property type="entry name" value="TRANSCRIPTIONAL REGULATOR, MARR FAMILY"/>
    <property type="match status" value="1"/>
</dbReference>
<dbReference type="EMBL" id="NRRV01000021">
    <property type="protein sequence ID" value="MBK1631117.1"/>
    <property type="molecule type" value="Genomic_DNA"/>
</dbReference>
<feature type="domain" description="HTH marR-type" evidence="1">
    <location>
        <begin position="9"/>
        <end position="145"/>
    </location>
</feature>
<dbReference type="InterPro" id="IPR036390">
    <property type="entry name" value="WH_DNA-bd_sf"/>
</dbReference>
<evidence type="ECO:0000313" key="3">
    <source>
        <dbReference type="Proteomes" id="UP000748752"/>
    </source>
</evidence>
<dbReference type="InterPro" id="IPR000835">
    <property type="entry name" value="HTH_MarR-typ"/>
</dbReference>
<organism evidence="2 3">
    <name type="scientific">Thiohalocapsa halophila</name>
    <dbReference type="NCBI Taxonomy" id="69359"/>
    <lineage>
        <taxon>Bacteria</taxon>
        <taxon>Pseudomonadati</taxon>
        <taxon>Pseudomonadota</taxon>
        <taxon>Gammaproteobacteria</taxon>
        <taxon>Chromatiales</taxon>
        <taxon>Chromatiaceae</taxon>
        <taxon>Thiohalocapsa</taxon>
    </lineage>
</organism>
<proteinExistence type="predicted"/>
<comment type="caution">
    <text evidence="2">The sequence shown here is derived from an EMBL/GenBank/DDBJ whole genome shotgun (WGS) entry which is preliminary data.</text>
</comment>
<dbReference type="PANTHER" id="PTHR33164:SF105">
    <property type="entry name" value="TRANSCRIPTIONAL REPRESSOR PROTEIN-RELATED"/>
    <property type="match status" value="1"/>
</dbReference>
<evidence type="ECO:0000259" key="1">
    <source>
        <dbReference type="PROSITE" id="PS50995"/>
    </source>
</evidence>
<dbReference type="Gene3D" id="1.10.10.10">
    <property type="entry name" value="Winged helix-like DNA-binding domain superfamily/Winged helix DNA-binding domain"/>
    <property type="match status" value="1"/>
</dbReference>
<gene>
    <name evidence="2" type="ORF">CKO31_10255</name>
</gene>
<protein>
    <recommendedName>
        <fullName evidence="1">HTH marR-type domain-containing protein</fullName>
    </recommendedName>
</protein>